<reference evidence="1 2" key="1">
    <citation type="submission" date="2021-05" db="EMBL/GenBank/DDBJ databases">
        <title>The draft genome of Geobacter pelophilus DSM 12255.</title>
        <authorList>
            <person name="Xu Z."/>
            <person name="Masuda Y."/>
            <person name="Itoh H."/>
            <person name="Senoo K."/>
        </authorList>
    </citation>
    <scope>NUCLEOTIDE SEQUENCE [LARGE SCALE GENOMIC DNA]</scope>
    <source>
        <strain evidence="1 2">DSM 12255</strain>
    </source>
</reference>
<dbReference type="Proteomes" id="UP000811899">
    <property type="component" value="Unassembled WGS sequence"/>
</dbReference>
<dbReference type="RefSeq" id="WP_214170144.1">
    <property type="nucleotide sequence ID" value="NZ_JAHCVJ010000001.1"/>
</dbReference>
<protein>
    <submittedName>
        <fullName evidence="1">Acyl carrier protein</fullName>
    </submittedName>
</protein>
<dbReference type="InterPro" id="IPR036736">
    <property type="entry name" value="ACP-like_sf"/>
</dbReference>
<evidence type="ECO:0000313" key="1">
    <source>
        <dbReference type="EMBL" id="MBT0663405.1"/>
    </source>
</evidence>
<sequence>MIYLDDLNDIFKHFFGDDSLAITRATTAEDVEDWDSLTHMNLVLFLEKQFKIKFTFEGLQSLHSVGSMLDLINIKTAQ</sequence>
<dbReference type="EMBL" id="JAHCVJ010000001">
    <property type="protein sequence ID" value="MBT0663405.1"/>
    <property type="molecule type" value="Genomic_DNA"/>
</dbReference>
<dbReference type="Gene3D" id="1.10.1200.10">
    <property type="entry name" value="ACP-like"/>
    <property type="match status" value="1"/>
</dbReference>
<evidence type="ECO:0000313" key="2">
    <source>
        <dbReference type="Proteomes" id="UP000811899"/>
    </source>
</evidence>
<organism evidence="1 2">
    <name type="scientific">Geoanaerobacter pelophilus</name>
    <dbReference type="NCBI Taxonomy" id="60036"/>
    <lineage>
        <taxon>Bacteria</taxon>
        <taxon>Pseudomonadati</taxon>
        <taxon>Thermodesulfobacteriota</taxon>
        <taxon>Desulfuromonadia</taxon>
        <taxon>Geobacterales</taxon>
        <taxon>Geobacteraceae</taxon>
        <taxon>Geoanaerobacter</taxon>
    </lineage>
</organism>
<dbReference type="AlphaFoldDB" id="A0AAW4L0S6"/>
<comment type="caution">
    <text evidence="1">The sequence shown here is derived from an EMBL/GenBank/DDBJ whole genome shotgun (WGS) entry which is preliminary data.</text>
</comment>
<accession>A0AAW4L0S6</accession>
<gene>
    <name evidence="1" type="ORF">KI809_03740</name>
</gene>
<dbReference type="SUPFAM" id="SSF47336">
    <property type="entry name" value="ACP-like"/>
    <property type="match status" value="1"/>
</dbReference>
<keyword evidence="2" id="KW-1185">Reference proteome</keyword>
<name>A0AAW4L0S6_9BACT</name>
<proteinExistence type="predicted"/>